<feature type="chain" id="PRO_5046029361" evidence="4">
    <location>
        <begin position="19"/>
        <end position="790"/>
    </location>
</feature>
<dbReference type="InterPro" id="IPR014718">
    <property type="entry name" value="GH-type_carb-bd"/>
</dbReference>
<organism evidence="7 8">
    <name type="scientific">Maribacter aquimaris</name>
    <dbReference type="NCBI Taxonomy" id="2737171"/>
    <lineage>
        <taxon>Bacteria</taxon>
        <taxon>Pseudomonadati</taxon>
        <taxon>Bacteroidota</taxon>
        <taxon>Flavobacteriia</taxon>
        <taxon>Flavobacteriales</taxon>
        <taxon>Flavobacteriaceae</taxon>
        <taxon>Maribacter</taxon>
    </lineage>
</organism>
<sequence length="790" mass="89471">MKNLLNLIYPLTFSLFFACTQIGYTQAKTPSAYVDPFIGTDFFGHTYPGAALPNALVHLSPDVYTEGWTYCAGYIYAESSIMGFSHTHWSGVGMVNGGEILLMPTVNQKLQIVPGSLENPDAGYRSRFDHSEERATPGYYTVKLKDYDINVELTATQRAGFHRYTFPESKNSRIILDVGHQIGDMTQGELSELKIVDDHRIEGAKGAGLGKVYFVAEFSKPFLYYGTFDATYKTPESNGSIFPYKNAEVGDKIGAFVQYHTVKDEQVLVKVGLSYTSIEGARRNLQQEIPDWDFDGVRENAKKIWNKELSKITVKGGSEGQKQIFTTALYRSLLAQYISQDVDGKYFGSDGKIHEAKDFDFYGSFSCWDTYRTQHPLLTLVAPEHVNDYIKSIAAKVENYGWLPAQHFLNVYGESMVGDHLIPIIVDAYFKGYRDFDVNLLYKAMRKKALELPKSPISQDMGRSGLTYYLEKGYAPIDKVTEAVPNTLELAYDDWCIAQLAKALNKPKDYTLFMKRANNYKNVWDSETQFMRPKKYDGTWLPEIGDNKQEIIKNGDHSYYKYFDPLLVGRRPNRHYTESNAWQYIWSVQHDPQGLISLFGNKKAFIAKLDTFFEMSPVISPPKYVGVVGTIGQYVHGNQPSHHVAYLYNYAGQPWKTQFRARQVMEEMYRIGPGGLPGNEDMGSLSSWYVLSAMGIYPMAPGNGMYTIGSPLFDELSLHSAENKTFTVRTLNNSKDNVYIQSATFNGKPFNRTWITHEEIIKGGVLQFKMGPRPNTKWGTDKIPTSVLPN</sequence>
<comment type="subunit">
    <text evidence="2">Monomer.</text>
</comment>
<dbReference type="Pfam" id="PF07971">
    <property type="entry name" value="Glyco_hydro_92"/>
    <property type="match status" value="1"/>
</dbReference>
<dbReference type="PROSITE" id="PS51257">
    <property type="entry name" value="PROKAR_LIPOPROTEIN"/>
    <property type="match status" value="1"/>
</dbReference>
<feature type="domain" description="Glycosyl hydrolase family 92 N-terminal" evidence="6">
    <location>
        <begin position="33"/>
        <end position="274"/>
    </location>
</feature>
<reference evidence="7" key="1">
    <citation type="submission" date="2020-05" db="EMBL/GenBank/DDBJ databases">
        <title>The draft genome sequence of Maribacter sp. ANRC-HE7.</title>
        <authorList>
            <person name="Mu L."/>
        </authorList>
    </citation>
    <scope>NUCLEOTIDE SEQUENCE</scope>
    <source>
        <strain evidence="7">ANRC-HE7</strain>
    </source>
</reference>
<feature type="signal peptide" evidence="4">
    <location>
        <begin position="1"/>
        <end position="18"/>
    </location>
</feature>
<dbReference type="InterPro" id="IPR008928">
    <property type="entry name" value="6-hairpin_glycosidase_sf"/>
</dbReference>
<evidence type="ECO:0000313" key="8">
    <source>
        <dbReference type="Proteomes" id="UP001166021"/>
    </source>
</evidence>
<dbReference type="RefSeq" id="WP_188242307.1">
    <property type="nucleotide sequence ID" value="NZ_JABTCF010000001.1"/>
</dbReference>
<feature type="domain" description="Glycosyl hydrolase family 92" evidence="5">
    <location>
        <begin position="280"/>
        <end position="772"/>
    </location>
</feature>
<dbReference type="Gene3D" id="1.20.1050.60">
    <property type="entry name" value="alpha-1,2-mannosidase"/>
    <property type="match status" value="1"/>
</dbReference>
<dbReference type="NCBIfam" id="TIGR01180">
    <property type="entry name" value="aman2_put"/>
    <property type="match status" value="1"/>
</dbReference>
<dbReference type="SUPFAM" id="SSF48208">
    <property type="entry name" value="Six-hairpin glycosidases"/>
    <property type="match status" value="1"/>
</dbReference>
<evidence type="ECO:0000256" key="4">
    <source>
        <dbReference type="SAM" id="SignalP"/>
    </source>
</evidence>
<dbReference type="PANTHER" id="PTHR12143">
    <property type="entry name" value="PEPTIDE N-GLYCANASE PNGASE -RELATED"/>
    <property type="match status" value="1"/>
</dbReference>
<dbReference type="InterPro" id="IPR005887">
    <property type="entry name" value="GH92_a_mannosidase_put"/>
</dbReference>
<dbReference type="GO" id="GO:0016787">
    <property type="term" value="F:hydrolase activity"/>
    <property type="evidence" value="ECO:0007669"/>
    <property type="project" value="UniProtKB-KW"/>
</dbReference>
<evidence type="ECO:0000256" key="1">
    <source>
        <dbReference type="ARBA" id="ARBA00001913"/>
    </source>
</evidence>
<evidence type="ECO:0000259" key="6">
    <source>
        <dbReference type="Pfam" id="PF17678"/>
    </source>
</evidence>
<comment type="caution">
    <text evidence="7">The sequence shown here is derived from an EMBL/GenBank/DDBJ whole genome shotgun (WGS) entry which is preliminary data.</text>
</comment>
<name>A0ABR7V0W3_9FLAO</name>
<dbReference type="PANTHER" id="PTHR12143:SF39">
    <property type="entry name" value="SECRETED PROTEIN"/>
    <property type="match status" value="1"/>
</dbReference>
<keyword evidence="7" id="KW-0378">Hydrolase</keyword>
<dbReference type="Gene3D" id="1.20.1610.10">
    <property type="entry name" value="alpha-1,2-mannosidases domains"/>
    <property type="match status" value="1"/>
</dbReference>
<evidence type="ECO:0000313" key="7">
    <source>
        <dbReference type="EMBL" id="MBD0776792.1"/>
    </source>
</evidence>
<proteinExistence type="predicted"/>
<keyword evidence="4" id="KW-0732">Signal</keyword>
<dbReference type="InterPro" id="IPR041371">
    <property type="entry name" value="GH92_N"/>
</dbReference>
<dbReference type="Gene3D" id="2.70.98.10">
    <property type="match status" value="1"/>
</dbReference>
<dbReference type="InterPro" id="IPR012939">
    <property type="entry name" value="Glyco_hydro_92"/>
</dbReference>
<keyword evidence="3" id="KW-0106">Calcium</keyword>
<dbReference type="Pfam" id="PF17678">
    <property type="entry name" value="Glyco_hydro_92N"/>
    <property type="match status" value="1"/>
</dbReference>
<dbReference type="Gene3D" id="3.30.2080.10">
    <property type="entry name" value="GH92 mannosidase domain"/>
    <property type="match status" value="1"/>
</dbReference>
<evidence type="ECO:0000256" key="3">
    <source>
        <dbReference type="ARBA" id="ARBA00022837"/>
    </source>
</evidence>
<evidence type="ECO:0000256" key="2">
    <source>
        <dbReference type="ARBA" id="ARBA00011245"/>
    </source>
</evidence>
<protein>
    <submittedName>
        <fullName evidence="7">Glycoside hydrolase family 92 protein</fullName>
    </submittedName>
</protein>
<dbReference type="InterPro" id="IPR050883">
    <property type="entry name" value="PNGase"/>
</dbReference>
<accession>A0ABR7V0W3</accession>
<keyword evidence="8" id="KW-1185">Reference proteome</keyword>
<dbReference type="Proteomes" id="UP001166021">
    <property type="component" value="Unassembled WGS sequence"/>
</dbReference>
<comment type="cofactor">
    <cofactor evidence="1">
        <name>Ca(2+)</name>
        <dbReference type="ChEBI" id="CHEBI:29108"/>
    </cofactor>
</comment>
<dbReference type="EMBL" id="JABTCF010000001">
    <property type="protein sequence ID" value="MBD0776792.1"/>
    <property type="molecule type" value="Genomic_DNA"/>
</dbReference>
<gene>
    <name evidence="7" type="ORF">HPE56_03210</name>
</gene>
<evidence type="ECO:0000259" key="5">
    <source>
        <dbReference type="Pfam" id="PF07971"/>
    </source>
</evidence>